<feature type="coiled-coil region" evidence="3">
    <location>
        <begin position="221"/>
        <end position="248"/>
    </location>
</feature>
<dbReference type="NCBIfam" id="TIGR01845">
    <property type="entry name" value="outer_NodT"/>
    <property type="match status" value="1"/>
</dbReference>
<dbReference type="EMBL" id="WSRP01000049">
    <property type="protein sequence ID" value="MVX57826.1"/>
    <property type="molecule type" value="Genomic_DNA"/>
</dbReference>
<keyword evidence="2" id="KW-0812">Transmembrane</keyword>
<dbReference type="Gene3D" id="2.20.200.10">
    <property type="entry name" value="Outer membrane efflux proteins (OEP)"/>
    <property type="match status" value="1"/>
</dbReference>
<keyword evidence="2" id="KW-0449">Lipoprotein</keyword>
<gene>
    <name evidence="4" type="ORF">E5987_11590</name>
</gene>
<sequence>MRIIKVTTLACAVLLASGCTMAPKYERPEAPVAQTFPSGDAYADVEKTAAPLPLWEDFITNPKARQVVRLALENNRDLRVALFNVEKAYAAYGIQRAQLLPSVAGGLNETAGRTPRSVSATGSGYVSHTYQANLSSTAWELDLFGRVRSLSEAALQSYFAVEENRSAAQNTLIASVANAWINLGAQKELLRLQKITLESQEKSYKLMEQSHRLGASSLLELEQAKTTVATARAAVASYERTVAQARNALNLLVGADVPAMLEPEKLEDATNFGAIAPEGLSSDILLNRPDIRAAENNLKAANANIGAARANFFPRISLTAGIGSTSRHLSDLFDAGTGLWTFAPSISLPIFTGGANLSTLRQAEAQQKIMVATYEQTIQQAFAEVSDALATVGTVKQQTAALKDLVTATERAYTLSQNRYKNGLDGFLTVLESQRQMVAAQTNFISAESMRLSSGINLYRALGGGAVREEQTVAAASVKGES</sequence>
<comment type="subcellular location">
    <subcellularLocation>
        <location evidence="2">Cell membrane</location>
        <topology evidence="2">Lipid-anchor</topology>
    </subcellularLocation>
</comment>
<feature type="chain" id="PRO_5027133924" evidence="2">
    <location>
        <begin position="23"/>
        <end position="482"/>
    </location>
</feature>
<accession>A0A6L6YJG1</accession>
<evidence type="ECO:0000256" key="3">
    <source>
        <dbReference type="SAM" id="Coils"/>
    </source>
</evidence>
<keyword evidence="2" id="KW-0732">Signal</keyword>
<keyword evidence="3" id="KW-0175">Coiled coil</keyword>
<dbReference type="PROSITE" id="PS51257">
    <property type="entry name" value="PROKAR_LIPOPROTEIN"/>
    <property type="match status" value="1"/>
</dbReference>
<comment type="caution">
    <text evidence="4">The sequence shown here is derived from an EMBL/GenBank/DDBJ whole genome shotgun (WGS) entry which is preliminary data.</text>
</comment>
<evidence type="ECO:0000256" key="1">
    <source>
        <dbReference type="ARBA" id="ARBA00007613"/>
    </source>
</evidence>
<keyword evidence="2" id="KW-0472">Membrane</keyword>
<keyword evidence="2" id="KW-1134">Transmembrane beta strand</keyword>
<evidence type="ECO:0000256" key="2">
    <source>
        <dbReference type="RuleBase" id="RU362097"/>
    </source>
</evidence>
<dbReference type="AlphaFoldDB" id="A0A6L6YJG1"/>
<dbReference type="GO" id="GO:0015562">
    <property type="term" value="F:efflux transmembrane transporter activity"/>
    <property type="evidence" value="ECO:0007669"/>
    <property type="project" value="InterPro"/>
</dbReference>
<dbReference type="Pfam" id="PF02321">
    <property type="entry name" value="OEP"/>
    <property type="match status" value="2"/>
</dbReference>
<reference evidence="4 5" key="1">
    <citation type="submission" date="2019-12" db="EMBL/GenBank/DDBJ databases">
        <title>Microbes associate with the intestines of laboratory mice.</title>
        <authorList>
            <person name="Navarre W."/>
            <person name="Wong E."/>
        </authorList>
    </citation>
    <scope>NUCLEOTIDE SEQUENCE [LARGE SCALE GENOMIC DNA]</scope>
    <source>
        <strain evidence="4 5">NM82_D38</strain>
    </source>
</reference>
<name>A0A6L6YJG1_9BURK</name>
<dbReference type="RefSeq" id="WP_160336241.1">
    <property type="nucleotide sequence ID" value="NZ_CALPCV010000007.1"/>
</dbReference>
<dbReference type="Gene3D" id="1.20.1600.10">
    <property type="entry name" value="Outer membrane efflux proteins (OEP)"/>
    <property type="match status" value="1"/>
</dbReference>
<dbReference type="OrthoDB" id="9770517at2"/>
<organism evidence="4 5">
    <name type="scientific">Parasutterella muris</name>
    <dbReference type="NCBI Taxonomy" id="2565572"/>
    <lineage>
        <taxon>Bacteria</taxon>
        <taxon>Pseudomonadati</taxon>
        <taxon>Pseudomonadota</taxon>
        <taxon>Betaproteobacteria</taxon>
        <taxon>Burkholderiales</taxon>
        <taxon>Sutterellaceae</taxon>
        <taxon>Parasutterella</taxon>
    </lineage>
</organism>
<dbReference type="SUPFAM" id="SSF56954">
    <property type="entry name" value="Outer membrane efflux proteins (OEP)"/>
    <property type="match status" value="1"/>
</dbReference>
<dbReference type="InterPro" id="IPR010131">
    <property type="entry name" value="MdtP/NodT-like"/>
</dbReference>
<keyword evidence="2" id="KW-0564">Palmitate</keyword>
<dbReference type="Proteomes" id="UP000472580">
    <property type="component" value="Unassembled WGS sequence"/>
</dbReference>
<keyword evidence="5" id="KW-1185">Reference proteome</keyword>
<proteinExistence type="inferred from homology"/>
<dbReference type="PANTHER" id="PTHR30203:SF32">
    <property type="entry name" value="CATION EFFLUX SYSTEM PROTEIN CUSC"/>
    <property type="match status" value="1"/>
</dbReference>
<comment type="similarity">
    <text evidence="1 2">Belongs to the outer membrane factor (OMF) (TC 1.B.17) family.</text>
</comment>
<dbReference type="InterPro" id="IPR003423">
    <property type="entry name" value="OMP_efflux"/>
</dbReference>
<protein>
    <submittedName>
        <fullName evidence="4">Efflux transporter outer membrane subunit</fullName>
    </submittedName>
</protein>
<feature type="signal peptide" evidence="2">
    <location>
        <begin position="1"/>
        <end position="22"/>
    </location>
</feature>
<dbReference type="PANTHER" id="PTHR30203">
    <property type="entry name" value="OUTER MEMBRANE CATION EFFLUX PROTEIN"/>
    <property type="match status" value="1"/>
</dbReference>
<evidence type="ECO:0000313" key="4">
    <source>
        <dbReference type="EMBL" id="MVX57826.1"/>
    </source>
</evidence>
<evidence type="ECO:0000313" key="5">
    <source>
        <dbReference type="Proteomes" id="UP000472580"/>
    </source>
</evidence>
<dbReference type="GO" id="GO:0005886">
    <property type="term" value="C:plasma membrane"/>
    <property type="evidence" value="ECO:0007669"/>
    <property type="project" value="UniProtKB-SubCell"/>
</dbReference>